<dbReference type="Proteomes" id="UP000694409">
    <property type="component" value="Unassembled WGS sequence"/>
</dbReference>
<reference evidence="1" key="1">
    <citation type="submission" date="2025-08" db="UniProtKB">
        <authorList>
            <consortium name="Ensembl"/>
        </authorList>
    </citation>
    <scope>IDENTIFICATION</scope>
</reference>
<evidence type="ECO:0000313" key="2">
    <source>
        <dbReference type="Proteomes" id="UP000694409"/>
    </source>
</evidence>
<dbReference type="AlphaFoldDB" id="A0A8C9NH31"/>
<accession>A0A8C9NH31</accession>
<dbReference type="Ensembl" id="ENSSCAT00000019180.1">
    <property type="protein sequence ID" value="ENSSCAP00000017123.1"/>
    <property type="gene ID" value="ENSSCAG00000012456.1"/>
</dbReference>
<sequence length="117" mass="13114">RLYACVPQAIAYQPTRHHKESACLATRHAQLCGYTDLVAARSNFIPSNRPTHLQGARALEETKGHREKGVHQVHQAGMVKMVYQVLQGPLVLQVLAETSLLNMIHLKQQILAQDLWA</sequence>
<protein>
    <submittedName>
        <fullName evidence="1">Uncharacterized protein</fullName>
    </submittedName>
</protein>
<keyword evidence="2" id="KW-1185">Reference proteome</keyword>
<proteinExistence type="predicted"/>
<reference evidence="1" key="2">
    <citation type="submission" date="2025-09" db="UniProtKB">
        <authorList>
            <consortium name="Ensembl"/>
        </authorList>
    </citation>
    <scope>IDENTIFICATION</scope>
</reference>
<name>A0A8C9NH31_SERCA</name>
<organism evidence="1 2">
    <name type="scientific">Serinus canaria</name>
    <name type="common">Island canary</name>
    <name type="synonym">Fringilla canaria</name>
    <dbReference type="NCBI Taxonomy" id="9135"/>
    <lineage>
        <taxon>Eukaryota</taxon>
        <taxon>Metazoa</taxon>
        <taxon>Chordata</taxon>
        <taxon>Craniata</taxon>
        <taxon>Vertebrata</taxon>
        <taxon>Euteleostomi</taxon>
        <taxon>Archelosauria</taxon>
        <taxon>Archosauria</taxon>
        <taxon>Dinosauria</taxon>
        <taxon>Saurischia</taxon>
        <taxon>Theropoda</taxon>
        <taxon>Coelurosauria</taxon>
        <taxon>Aves</taxon>
        <taxon>Neognathae</taxon>
        <taxon>Neoaves</taxon>
        <taxon>Telluraves</taxon>
        <taxon>Australaves</taxon>
        <taxon>Passeriformes</taxon>
        <taxon>Passeroidea</taxon>
        <taxon>Fringillidae</taxon>
        <taxon>Carduelinae</taxon>
        <taxon>Serinus</taxon>
    </lineage>
</organism>
<evidence type="ECO:0000313" key="1">
    <source>
        <dbReference type="Ensembl" id="ENSSCAP00000017123.1"/>
    </source>
</evidence>
<dbReference type="GeneTree" id="ENSGT00960000192447"/>